<sequence>MNLKVREAIANDYIHISNLVREVHKLHVKNRPDIYLEVDNPLMKDRFEDLLNSNNTKLFVVEDIYSNELIAYSIVQIMHQKNIQLLVPSKFVYINDFCVKSNHQKAGIGKLLFNHIVDYAKSEGASSIQLTVSEFNKNAIKFYKTLGMSTRNRKMELNL</sequence>
<dbReference type="GO" id="GO:0016746">
    <property type="term" value="F:acyltransferase activity"/>
    <property type="evidence" value="ECO:0007669"/>
    <property type="project" value="UniProtKB-KW"/>
</dbReference>
<dbReference type="Pfam" id="PF00583">
    <property type="entry name" value="Acetyltransf_1"/>
    <property type="match status" value="1"/>
</dbReference>
<reference evidence="4 5" key="1">
    <citation type="submission" date="2024-08" db="EMBL/GenBank/DDBJ databases">
        <title>Clostridium lapicellarii sp. nov., and Clostridium renhuaiense sp. nov., two species isolated from the mud in a fermentation cellar used for producing sauce-flavour Chinese liquors.</title>
        <authorList>
            <person name="Yang F."/>
            <person name="Wang H."/>
            <person name="Chen L.Q."/>
            <person name="Zhou N."/>
            <person name="Lu J.J."/>
            <person name="Pu X.X."/>
            <person name="Wan B."/>
            <person name="Wang L."/>
            <person name="Liu S.J."/>
        </authorList>
    </citation>
    <scope>NUCLEOTIDE SEQUENCE [LARGE SCALE GENOMIC DNA]</scope>
    <source>
        <strain evidence="4 5">MT-5</strain>
    </source>
</reference>
<dbReference type="InterPro" id="IPR017255">
    <property type="entry name" value="AcTrfase_GNAT_prd"/>
</dbReference>
<keyword evidence="5" id="KW-1185">Reference proteome</keyword>
<evidence type="ECO:0000256" key="2">
    <source>
        <dbReference type="ARBA" id="ARBA00023315"/>
    </source>
</evidence>
<protein>
    <submittedName>
        <fullName evidence="4">GNAT family N-acetyltransferase</fullName>
        <ecNumber evidence="4">2.3.-.-</ecNumber>
    </submittedName>
</protein>
<dbReference type="EMBL" id="JBGEWD010000003">
    <property type="protein sequence ID" value="MEY7999423.1"/>
    <property type="molecule type" value="Genomic_DNA"/>
</dbReference>
<keyword evidence="1 4" id="KW-0808">Transferase</keyword>
<organism evidence="4 5">
    <name type="scientific">Clostridium moutaii</name>
    <dbReference type="NCBI Taxonomy" id="3240932"/>
    <lineage>
        <taxon>Bacteria</taxon>
        <taxon>Bacillati</taxon>
        <taxon>Bacillota</taxon>
        <taxon>Clostridia</taxon>
        <taxon>Eubacteriales</taxon>
        <taxon>Clostridiaceae</taxon>
        <taxon>Clostridium</taxon>
    </lineage>
</organism>
<evidence type="ECO:0000313" key="4">
    <source>
        <dbReference type="EMBL" id="MEY7999423.1"/>
    </source>
</evidence>
<dbReference type="PANTHER" id="PTHR10545:SF29">
    <property type="entry name" value="GH14572P-RELATED"/>
    <property type="match status" value="1"/>
</dbReference>
<proteinExistence type="predicted"/>
<dbReference type="Gene3D" id="3.40.630.30">
    <property type="match status" value="1"/>
</dbReference>
<dbReference type="RefSeq" id="WP_369703315.1">
    <property type="nucleotide sequence ID" value="NZ_JBGEWD010000003.1"/>
</dbReference>
<evidence type="ECO:0000313" key="5">
    <source>
        <dbReference type="Proteomes" id="UP001564657"/>
    </source>
</evidence>
<dbReference type="InterPro" id="IPR051016">
    <property type="entry name" value="Diverse_Substrate_AcTransf"/>
</dbReference>
<dbReference type="PROSITE" id="PS51186">
    <property type="entry name" value="GNAT"/>
    <property type="match status" value="1"/>
</dbReference>
<gene>
    <name evidence="4" type="ORF">AB8U03_04285</name>
</gene>
<dbReference type="InterPro" id="IPR000182">
    <property type="entry name" value="GNAT_dom"/>
</dbReference>
<keyword evidence="2 4" id="KW-0012">Acyltransferase</keyword>
<dbReference type="Proteomes" id="UP001564657">
    <property type="component" value="Unassembled WGS sequence"/>
</dbReference>
<dbReference type="PANTHER" id="PTHR10545">
    <property type="entry name" value="DIAMINE N-ACETYLTRANSFERASE"/>
    <property type="match status" value="1"/>
</dbReference>
<dbReference type="EC" id="2.3.-.-" evidence="4"/>
<dbReference type="PIRSF" id="PIRSF037663">
    <property type="entry name" value="Acetyltransf_GNAT_prd"/>
    <property type="match status" value="1"/>
</dbReference>
<dbReference type="SUPFAM" id="SSF55729">
    <property type="entry name" value="Acyl-CoA N-acyltransferases (Nat)"/>
    <property type="match status" value="1"/>
</dbReference>
<comment type="caution">
    <text evidence="4">The sequence shown here is derived from an EMBL/GenBank/DDBJ whole genome shotgun (WGS) entry which is preliminary data.</text>
</comment>
<evidence type="ECO:0000259" key="3">
    <source>
        <dbReference type="PROSITE" id="PS51186"/>
    </source>
</evidence>
<evidence type="ECO:0000256" key="1">
    <source>
        <dbReference type="ARBA" id="ARBA00022679"/>
    </source>
</evidence>
<name>A0ABV4BKU2_9CLOT</name>
<dbReference type="InterPro" id="IPR016181">
    <property type="entry name" value="Acyl_CoA_acyltransferase"/>
</dbReference>
<dbReference type="CDD" id="cd04301">
    <property type="entry name" value="NAT_SF"/>
    <property type="match status" value="1"/>
</dbReference>
<accession>A0ABV4BKU2</accession>
<feature type="domain" description="N-acetyltransferase" evidence="3">
    <location>
        <begin position="3"/>
        <end position="159"/>
    </location>
</feature>